<evidence type="ECO:0000256" key="4">
    <source>
        <dbReference type="ARBA" id="ARBA00022989"/>
    </source>
</evidence>
<evidence type="ECO:0000313" key="8">
    <source>
        <dbReference type="Ensembl" id="ENSHCOP00000017006.1"/>
    </source>
</evidence>
<dbReference type="Pfam" id="PF07810">
    <property type="entry name" value="TMC"/>
    <property type="match status" value="1"/>
</dbReference>
<dbReference type="InterPro" id="IPR012496">
    <property type="entry name" value="TMC_dom"/>
</dbReference>
<reference evidence="8" key="1">
    <citation type="submission" date="2025-08" db="UniProtKB">
        <authorList>
            <consortium name="Ensembl"/>
        </authorList>
    </citation>
    <scope>IDENTIFICATION</scope>
</reference>
<feature type="transmembrane region" description="Helical" evidence="6">
    <location>
        <begin position="133"/>
        <end position="158"/>
    </location>
</feature>
<feature type="transmembrane region" description="Helical" evidence="6">
    <location>
        <begin position="185"/>
        <end position="209"/>
    </location>
</feature>
<feature type="transmembrane region" description="Helical" evidence="6">
    <location>
        <begin position="6"/>
        <end position="30"/>
    </location>
</feature>
<evidence type="ECO:0000256" key="3">
    <source>
        <dbReference type="ARBA" id="ARBA00022692"/>
    </source>
</evidence>
<dbReference type="AlphaFoldDB" id="A0A3Q2YG63"/>
<evidence type="ECO:0000256" key="2">
    <source>
        <dbReference type="ARBA" id="ARBA00006510"/>
    </source>
</evidence>
<proteinExistence type="inferred from homology"/>
<dbReference type="Proteomes" id="UP000264820">
    <property type="component" value="Unplaced"/>
</dbReference>
<evidence type="ECO:0000313" key="9">
    <source>
        <dbReference type="Proteomes" id="UP000264820"/>
    </source>
</evidence>
<feature type="transmembrane region" description="Helical" evidence="6">
    <location>
        <begin position="221"/>
        <end position="247"/>
    </location>
</feature>
<sequence length="486" mass="55056">GGVQSYFLLLRFLVLLNLVSFLLIAGFVVIPSIVLRAVHSSPANHTGKRSGQRRDARVAYTLPLQVRFVEALCCMRACLGDHFSVPLRSIDLTSSLISARAQSGRNYFCSTQVDLEEQLMKERAASLTLSQKVVLYTLRIFLGFVALGLIGAACFSIFEATVFSQVSTHDCLTWSEFIVGSVTDLFFFCLFYLPSIVITAGNFLVPLLCEQIALVERYRPSTTVILALLRSVFLRLVSLGVLLFTLWGQIKCQVDLEKCDLCQYNHEEYPCWETRVGQEMYKLTLFDLIVTIGALVLSLVFDRMLVDNWSNKVARWVGRQEFVVSANVLNLVDGQTVVWTGALFCPLLPLINTAKFVILFYCKKVTLFANCRPALKTFRSTTSNFFFLMVLLFGWAMATLPLLKSHVWFFRIHPSMGCGPFRFFPYMWAIVPMSFYRLSEVTQDFLFFVGSQAFSVPLFALSWSVKLHDYTSTHGHNITCHLRSQS</sequence>
<comment type="subcellular location">
    <subcellularLocation>
        <location evidence="1 6">Membrane</location>
        <topology evidence="1 6">Multi-pass membrane protein</topology>
    </subcellularLocation>
</comment>
<keyword evidence="4 6" id="KW-1133">Transmembrane helix</keyword>
<evidence type="ECO:0000256" key="6">
    <source>
        <dbReference type="RuleBase" id="RU310713"/>
    </source>
</evidence>
<dbReference type="GO" id="GO:0005886">
    <property type="term" value="C:plasma membrane"/>
    <property type="evidence" value="ECO:0007669"/>
    <property type="project" value="InterPro"/>
</dbReference>
<dbReference type="Ensembl" id="ENSHCOT00000028724.1">
    <property type="protein sequence ID" value="ENSHCOP00000017006.1"/>
    <property type="gene ID" value="ENSHCOG00000020845.1"/>
</dbReference>
<dbReference type="GeneTree" id="ENSGT01050000244894"/>
<keyword evidence="9" id="KW-1185">Reference proteome</keyword>
<evidence type="ECO:0000256" key="5">
    <source>
        <dbReference type="ARBA" id="ARBA00023136"/>
    </source>
</evidence>
<dbReference type="PANTHER" id="PTHR23302">
    <property type="entry name" value="TRANSMEMBRANE CHANNEL-RELATED"/>
    <property type="match status" value="1"/>
</dbReference>
<accession>A0A3Q2YG63</accession>
<protein>
    <recommendedName>
        <fullName evidence="6">Transmembrane channel-like protein</fullName>
    </recommendedName>
</protein>
<dbReference type="PANTHER" id="PTHR23302:SF45">
    <property type="entry name" value="TRANSMEMBRANE CHANNEL-LIKE PROTEIN 4"/>
    <property type="match status" value="1"/>
</dbReference>
<comment type="similarity">
    <text evidence="2 6">Belongs to the TMC family.</text>
</comment>
<evidence type="ECO:0000259" key="7">
    <source>
        <dbReference type="Pfam" id="PF07810"/>
    </source>
</evidence>
<dbReference type="GO" id="GO:0008381">
    <property type="term" value="F:mechanosensitive monoatomic ion channel activity"/>
    <property type="evidence" value="ECO:0007669"/>
    <property type="project" value="TreeGrafter"/>
</dbReference>
<name>A0A3Q2YG63_HIPCM</name>
<feature type="transmembrane region" description="Helical" evidence="6">
    <location>
        <begin position="445"/>
        <end position="465"/>
    </location>
</feature>
<keyword evidence="3 6" id="KW-0812">Transmembrane</keyword>
<feature type="transmembrane region" description="Helical" evidence="6">
    <location>
        <begin position="338"/>
        <end position="362"/>
    </location>
</feature>
<dbReference type="InterPro" id="IPR038900">
    <property type="entry name" value="TMC"/>
</dbReference>
<feature type="domain" description="TMC" evidence="7">
    <location>
        <begin position="271"/>
        <end position="380"/>
    </location>
</feature>
<keyword evidence="5 6" id="KW-0472">Membrane</keyword>
<feature type="transmembrane region" description="Helical" evidence="6">
    <location>
        <begin position="283"/>
        <end position="301"/>
    </location>
</feature>
<evidence type="ECO:0000256" key="1">
    <source>
        <dbReference type="ARBA" id="ARBA00004141"/>
    </source>
</evidence>
<feature type="transmembrane region" description="Helical" evidence="6">
    <location>
        <begin position="383"/>
        <end position="403"/>
    </location>
</feature>
<organism evidence="8 9">
    <name type="scientific">Hippocampus comes</name>
    <name type="common">Tiger tail seahorse</name>
    <dbReference type="NCBI Taxonomy" id="109280"/>
    <lineage>
        <taxon>Eukaryota</taxon>
        <taxon>Metazoa</taxon>
        <taxon>Chordata</taxon>
        <taxon>Craniata</taxon>
        <taxon>Vertebrata</taxon>
        <taxon>Euteleostomi</taxon>
        <taxon>Actinopterygii</taxon>
        <taxon>Neopterygii</taxon>
        <taxon>Teleostei</taxon>
        <taxon>Neoteleostei</taxon>
        <taxon>Acanthomorphata</taxon>
        <taxon>Syngnathiaria</taxon>
        <taxon>Syngnathiformes</taxon>
        <taxon>Syngnathoidei</taxon>
        <taxon>Syngnathidae</taxon>
        <taxon>Hippocampus</taxon>
    </lineage>
</organism>
<reference evidence="8" key="2">
    <citation type="submission" date="2025-09" db="UniProtKB">
        <authorList>
            <consortium name="Ensembl"/>
        </authorList>
    </citation>
    <scope>IDENTIFICATION</scope>
</reference>